<feature type="coiled-coil region" evidence="4">
    <location>
        <begin position="264"/>
        <end position="291"/>
    </location>
</feature>
<gene>
    <name evidence="7" type="ORF">BDA96_07G136400</name>
</gene>
<dbReference type="PANTHER" id="PTHR34835:SF34">
    <property type="entry name" value="OS08G0555500 PROTEIN"/>
    <property type="match status" value="1"/>
</dbReference>
<dbReference type="EMBL" id="CM027686">
    <property type="protein sequence ID" value="KAG0523598.1"/>
    <property type="molecule type" value="Genomic_DNA"/>
</dbReference>
<dbReference type="GO" id="GO:0008234">
    <property type="term" value="F:cysteine-type peptidase activity"/>
    <property type="evidence" value="ECO:0007669"/>
    <property type="project" value="InterPro"/>
</dbReference>
<evidence type="ECO:0000259" key="6">
    <source>
        <dbReference type="PROSITE" id="PS50600"/>
    </source>
</evidence>
<reference evidence="7" key="1">
    <citation type="journal article" date="2019" name="BMC Genomics">
        <title>A new reference genome for Sorghum bicolor reveals high levels of sequence similarity between sweet and grain genotypes: implications for the genetics of sugar metabolism.</title>
        <authorList>
            <person name="Cooper E.A."/>
            <person name="Brenton Z.W."/>
            <person name="Flinn B.S."/>
            <person name="Jenkins J."/>
            <person name="Shu S."/>
            <person name="Flowers D."/>
            <person name="Luo F."/>
            <person name="Wang Y."/>
            <person name="Xia P."/>
            <person name="Barry K."/>
            <person name="Daum C."/>
            <person name="Lipzen A."/>
            <person name="Yoshinaga Y."/>
            <person name="Schmutz J."/>
            <person name="Saski C."/>
            <person name="Vermerris W."/>
            <person name="Kresovich S."/>
        </authorList>
    </citation>
    <scope>NUCLEOTIDE SEQUENCE</scope>
</reference>
<accession>A0A921QKJ4</accession>
<evidence type="ECO:0000313" key="8">
    <source>
        <dbReference type="Proteomes" id="UP000807115"/>
    </source>
</evidence>
<dbReference type="Pfam" id="PF10536">
    <property type="entry name" value="PMD"/>
    <property type="match status" value="1"/>
</dbReference>
<dbReference type="PROSITE" id="PS50600">
    <property type="entry name" value="ULP_PROTEASE"/>
    <property type="match status" value="1"/>
</dbReference>
<dbReference type="PANTHER" id="PTHR34835">
    <property type="entry name" value="OS07G0283600 PROTEIN-RELATED"/>
    <property type="match status" value="1"/>
</dbReference>
<keyword evidence="2" id="KW-0645">Protease</keyword>
<feature type="compositionally biased region" description="Basic residues" evidence="5">
    <location>
        <begin position="631"/>
        <end position="644"/>
    </location>
</feature>
<evidence type="ECO:0000256" key="1">
    <source>
        <dbReference type="ARBA" id="ARBA00005234"/>
    </source>
</evidence>
<comment type="similarity">
    <text evidence="1">Belongs to the peptidase C48 family.</text>
</comment>
<evidence type="ECO:0000313" key="7">
    <source>
        <dbReference type="EMBL" id="KAG0523598.1"/>
    </source>
</evidence>
<evidence type="ECO:0000256" key="3">
    <source>
        <dbReference type="ARBA" id="ARBA00022801"/>
    </source>
</evidence>
<dbReference type="Gene3D" id="3.40.395.10">
    <property type="entry name" value="Adenoviral Proteinase, Chain A"/>
    <property type="match status" value="1"/>
</dbReference>
<dbReference type="SUPFAM" id="SSF54001">
    <property type="entry name" value="Cysteine proteinases"/>
    <property type="match status" value="1"/>
</dbReference>
<dbReference type="Proteomes" id="UP000807115">
    <property type="component" value="Chromosome 7"/>
</dbReference>
<proteinExistence type="inferred from homology"/>
<feature type="region of interest" description="Disordered" evidence="5">
    <location>
        <begin position="602"/>
        <end position="652"/>
    </location>
</feature>
<dbReference type="GO" id="GO:0006508">
    <property type="term" value="P:proteolysis"/>
    <property type="evidence" value="ECO:0007669"/>
    <property type="project" value="UniProtKB-KW"/>
</dbReference>
<feature type="region of interest" description="Disordered" evidence="5">
    <location>
        <begin position="560"/>
        <end position="588"/>
    </location>
</feature>
<evidence type="ECO:0000256" key="2">
    <source>
        <dbReference type="ARBA" id="ARBA00022670"/>
    </source>
</evidence>
<evidence type="ECO:0000256" key="4">
    <source>
        <dbReference type="SAM" id="Coils"/>
    </source>
</evidence>
<sequence>MGFGGLLHMPQTSLRKYMLQELAALYQVSNRSFHLCGKDLTIYPQNVRNIMGLRIDGDDVDNYVKENKKSEENTVKTDFYKRYAAANNKLESVLFTIGVILASNTATYVDWSYIEVVRDVSKIQNFNWVQFTLNHLFHSFSSYKTQDKVSLQGNLAMLQFWYWERVISGNVYGIDYEKNRTQPPLMVFWDETSATARTCAYYKEGIDGASMQSLEDWKSDTKLDITLHVDMKLVEVEHKLDNQMISQKKEFAEFKKDRSLEHRVRKIEDDNAQMRTEIKEIRQLVQLLVDQSTGKTTYVEPHMPLPTQVQPPKPSPAHFQVVQQEFDPSPSHINRRKPIVDIDYNMERIDTVTALFIKRSYDYAKVVDIDGHVITAVQLRPNVTKGGYILDEVINAFVHLSNVETDAASYITTFQSYKLARDNLGQRDNFKKIIASKCEGRHLVFVPMNINDSRWGVLVLNFIKTEVQILESLGFRNKDLEKALVEGIQKCIDYSVDNDLVKFETPINLHNWEVVPYHKSIPKQEDGHSCGAFIIKYILSWDGEKMADHFTTKEEYFAKNPEEQSDHEQNEEDADDVQILSPTVGSPTSTVATMKVALASSAPNMNGTKGKKGANGVEGNRGEENIASASTRRKRGRPPKRKLEKAHPGTKSVVDQFNTENIAKRAKAIKSPVVPFESTETAKKRVRRAGPYNGSPWGK</sequence>
<reference evidence="7" key="2">
    <citation type="submission" date="2020-10" db="EMBL/GenBank/DDBJ databases">
        <authorList>
            <person name="Cooper E.A."/>
            <person name="Brenton Z.W."/>
            <person name="Flinn B.S."/>
            <person name="Jenkins J."/>
            <person name="Shu S."/>
            <person name="Flowers D."/>
            <person name="Luo F."/>
            <person name="Wang Y."/>
            <person name="Xia P."/>
            <person name="Barry K."/>
            <person name="Daum C."/>
            <person name="Lipzen A."/>
            <person name="Yoshinaga Y."/>
            <person name="Schmutz J."/>
            <person name="Saski C."/>
            <person name="Vermerris W."/>
            <person name="Kresovich S."/>
        </authorList>
    </citation>
    <scope>NUCLEOTIDE SEQUENCE</scope>
</reference>
<organism evidence="7 8">
    <name type="scientific">Sorghum bicolor</name>
    <name type="common">Sorghum</name>
    <name type="synonym">Sorghum vulgare</name>
    <dbReference type="NCBI Taxonomy" id="4558"/>
    <lineage>
        <taxon>Eukaryota</taxon>
        <taxon>Viridiplantae</taxon>
        <taxon>Streptophyta</taxon>
        <taxon>Embryophyta</taxon>
        <taxon>Tracheophyta</taxon>
        <taxon>Spermatophyta</taxon>
        <taxon>Magnoliopsida</taxon>
        <taxon>Liliopsida</taxon>
        <taxon>Poales</taxon>
        <taxon>Poaceae</taxon>
        <taxon>PACMAD clade</taxon>
        <taxon>Panicoideae</taxon>
        <taxon>Andropogonodae</taxon>
        <taxon>Andropogoneae</taxon>
        <taxon>Sorghinae</taxon>
        <taxon>Sorghum</taxon>
    </lineage>
</organism>
<feature type="region of interest" description="Disordered" evidence="5">
    <location>
        <begin position="675"/>
        <end position="699"/>
    </location>
</feature>
<dbReference type="AlphaFoldDB" id="A0A921QKJ4"/>
<dbReference type="Pfam" id="PF02902">
    <property type="entry name" value="Peptidase_C48"/>
    <property type="match status" value="1"/>
</dbReference>
<dbReference type="InterPro" id="IPR003653">
    <property type="entry name" value="Peptidase_C48_C"/>
</dbReference>
<keyword evidence="3" id="KW-0378">Hydrolase</keyword>
<protein>
    <recommendedName>
        <fullName evidence="6">Ubiquitin-like protease family profile domain-containing protein</fullName>
    </recommendedName>
</protein>
<dbReference type="InterPro" id="IPR019557">
    <property type="entry name" value="AminoTfrase-like_pln_mobile"/>
</dbReference>
<comment type="caution">
    <text evidence="7">The sequence shown here is derived from an EMBL/GenBank/DDBJ whole genome shotgun (WGS) entry which is preliminary data.</text>
</comment>
<dbReference type="InterPro" id="IPR038765">
    <property type="entry name" value="Papain-like_cys_pep_sf"/>
</dbReference>
<name>A0A921QKJ4_SORBI</name>
<feature type="domain" description="Ubiquitin-like protease family profile" evidence="6">
    <location>
        <begin position="373"/>
        <end position="541"/>
    </location>
</feature>
<keyword evidence="4" id="KW-0175">Coiled coil</keyword>
<evidence type="ECO:0000256" key="5">
    <source>
        <dbReference type="SAM" id="MobiDB-lite"/>
    </source>
</evidence>